<sequence>MRLPLLASLLVLAACSPSTEGPTPKLIGTVNPRQPFTNPARVCNAQKAPAPELNCKTAEAARGWCINLLGERFTPIPEDVLTGEATLGLPEITLKGPVTLTLDPSRVSYRDSERMFLDIPTRDSSPGAELPEGSYALEVKNLAGGTHELADLLVMVPPPQVTRVTAPQGFQADDITPLVVEGTGFRTDTFPAMQLLREGAEPLEIFILSVDSPTRLSTELVPGTPAGTYSLSITNPEGCSFTLPNALTVSYP</sequence>
<dbReference type="OrthoDB" id="5379982at2"/>
<dbReference type="PATRIC" id="fig|394096.3.peg.8620"/>
<proteinExistence type="predicted"/>
<dbReference type="Proteomes" id="UP000028725">
    <property type="component" value="Unassembled WGS sequence"/>
</dbReference>
<feature type="signal peptide" evidence="1">
    <location>
        <begin position="1"/>
        <end position="20"/>
    </location>
</feature>
<evidence type="ECO:0000256" key="1">
    <source>
        <dbReference type="SAM" id="SignalP"/>
    </source>
</evidence>
<comment type="caution">
    <text evidence="2">The sequence shown here is derived from an EMBL/GenBank/DDBJ whole genome shotgun (WGS) entry which is preliminary data.</text>
</comment>
<keyword evidence="1" id="KW-0732">Signal</keyword>
<accession>A0A085VYP8</accession>
<dbReference type="PROSITE" id="PS51257">
    <property type="entry name" value="PROKAR_LIPOPROTEIN"/>
    <property type="match status" value="1"/>
</dbReference>
<evidence type="ECO:0000313" key="2">
    <source>
        <dbReference type="EMBL" id="KFE60561.1"/>
    </source>
</evidence>
<dbReference type="EMBL" id="JMCB01000030">
    <property type="protein sequence ID" value="KFE60561.1"/>
    <property type="molecule type" value="Genomic_DNA"/>
</dbReference>
<reference evidence="2 3" key="1">
    <citation type="submission" date="2014-04" db="EMBL/GenBank/DDBJ databases">
        <title>Genome assembly of Hyalangium minutum DSM 14724.</title>
        <authorList>
            <person name="Sharma G."/>
            <person name="Subramanian S."/>
        </authorList>
    </citation>
    <scope>NUCLEOTIDE SEQUENCE [LARGE SCALE GENOMIC DNA]</scope>
    <source>
        <strain evidence="2 3">DSM 14724</strain>
    </source>
</reference>
<gene>
    <name evidence="2" type="ORF">DB31_5900</name>
</gene>
<feature type="chain" id="PRO_5001799119" description="IPT/TIG domain-containing protein" evidence="1">
    <location>
        <begin position="21"/>
        <end position="252"/>
    </location>
</feature>
<organism evidence="2 3">
    <name type="scientific">Hyalangium minutum</name>
    <dbReference type="NCBI Taxonomy" id="394096"/>
    <lineage>
        <taxon>Bacteria</taxon>
        <taxon>Pseudomonadati</taxon>
        <taxon>Myxococcota</taxon>
        <taxon>Myxococcia</taxon>
        <taxon>Myxococcales</taxon>
        <taxon>Cystobacterineae</taxon>
        <taxon>Archangiaceae</taxon>
        <taxon>Hyalangium</taxon>
    </lineage>
</organism>
<keyword evidence="3" id="KW-1185">Reference proteome</keyword>
<evidence type="ECO:0000313" key="3">
    <source>
        <dbReference type="Proteomes" id="UP000028725"/>
    </source>
</evidence>
<dbReference type="RefSeq" id="WP_044199107.1">
    <property type="nucleotide sequence ID" value="NZ_JMCB01000030.1"/>
</dbReference>
<evidence type="ECO:0008006" key="4">
    <source>
        <dbReference type="Google" id="ProtNLM"/>
    </source>
</evidence>
<dbReference type="STRING" id="394096.DB31_5900"/>
<dbReference type="AlphaFoldDB" id="A0A085VYP8"/>
<name>A0A085VYP8_9BACT</name>
<protein>
    <recommendedName>
        <fullName evidence="4">IPT/TIG domain-containing protein</fullName>
    </recommendedName>
</protein>